<evidence type="ECO:0000256" key="1">
    <source>
        <dbReference type="SAM" id="SignalP"/>
    </source>
</evidence>
<sequence>MTVSARRLAALALTVPLGLGLTAQTASAAPKPKQKNRISTLAAKTGARTVSPKSVADELPPVDFRDCPQVLPVGIDPATAWCNLLITTGDEITMGKIVQPLDKPMTITQLLYADPVTGAEVVKTVAVRAPQLRVPGGVLGIPGTDDVFPLLRLDAGVELDKVETDLPNMRVGLGMRVKVGNPLLGDKCYIGSKTQPINLNLAIDPGKLEYIPTTPPLLKAVSTDNGFAVPGASGCGLLDPIVNFRAGLPSAAGANKATMVSYLTAKPYTELKLARR</sequence>
<evidence type="ECO:0008006" key="4">
    <source>
        <dbReference type="Google" id="ProtNLM"/>
    </source>
</evidence>
<feature type="signal peptide" evidence="1">
    <location>
        <begin position="1"/>
        <end position="28"/>
    </location>
</feature>
<evidence type="ECO:0000313" key="3">
    <source>
        <dbReference type="Proteomes" id="UP000487268"/>
    </source>
</evidence>
<dbReference type="Proteomes" id="UP000487268">
    <property type="component" value="Unassembled WGS sequence"/>
</dbReference>
<reference evidence="2 3" key="1">
    <citation type="submission" date="2019-10" db="EMBL/GenBank/DDBJ databases">
        <title>Actinomadura rubteroloni sp. nov. and Actinomadura macrotermitis sp. nov., isolated from the gut of fungus growing-termite Macrotermes natalensis.</title>
        <authorList>
            <person name="Benndorf R."/>
            <person name="Martin K."/>
            <person name="Kuefner M."/>
            <person name="De Beer W."/>
            <person name="Kaster A.-K."/>
            <person name="Vollmers J."/>
            <person name="Poulsen M."/>
            <person name="Beemelmanns C."/>
        </authorList>
    </citation>
    <scope>NUCLEOTIDE SEQUENCE [LARGE SCALE GENOMIC DNA]</scope>
    <source>
        <strain evidence="2 3">RB68</strain>
    </source>
</reference>
<proteinExistence type="predicted"/>
<comment type="caution">
    <text evidence="2">The sequence shown here is derived from an EMBL/GenBank/DDBJ whole genome shotgun (WGS) entry which is preliminary data.</text>
</comment>
<keyword evidence="3" id="KW-1185">Reference proteome</keyword>
<feature type="chain" id="PRO_5029511932" description="Secreted protein" evidence="1">
    <location>
        <begin position="29"/>
        <end position="276"/>
    </location>
</feature>
<evidence type="ECO:0000313" key="2">
    <source>
        <dbReference type="EMBL" id="MQY09112.1"/>
    </source>
</evidence>
<dbReference type="AlphaFoldDB" id="A0A7K0C7M2"/>
<organism evidence="2 3">
    <name type="scientific">Actinomadura macrotermitis</name>
    <dbReference type="NCBI Taxonomy" id="2585200"/>
    <lineage>
        <taxon>Bacteria</taxon>
        <taxon>Bacillati</taxon>
        <taxon>Actinomycetota</taxon>
        <taxon>Actinomycetes</taxon>
        <taxon>Streptosporangiales</taxon>
        <taxon>Thermomonosporaceae</taxon>
        <taxon>Actinomadura</taxon>
    </lineage>
</organism>
<dbReference type="RefSeq" id="WP_153540516.1">
    <property type="nucleotide sequence ID" value="NZ_WEGH01000005.1"/>
</dbReference>
<accession>A0A7K0C7M2</accession>
<gene>
    <name evidence="2" type="ORF">ACRB68_72240</name>
</gene>
<keyword evidence="1" id="KW-0732">Signal</keyword>
<name>A0A7K0C7M2_9ACTN</name>
<dbReference type="OrthoDB" id="4461339at2"/>
<dbReference type="EMBL" id="WEGH01000005">
    <property type="protein sequence ID" value="MQY09112.1"/>
    <property type="molecule type" value="Genomic_DNA"/>
</dbReference>
<protein>
    <recommendedName>
        <fullName evidence="4">Secreted protein</fullName>
    </recommendedName>
</protein>